<dbReference type="AlphaFoldDB" id="A0A2D0KW26"/>
<reference evidence="1 2" key="1">
    <citation type="journal article" date="2017" name="Nat. Microbiol.">
        <title>Natural product diversity associated with the nematode symbionts Photorhabdus and Xenorhabdus.</title>
        <authorList>
            <person name="Tobias N.J."/>
            <person name="Wolff H."/>
            <person name="Djahanschiri B."/>
            <person name="Grundmann F."/>
            <person name="Kronenwerth M."/>
            <person name="Shi Y.M."/>
            <person name="Simonyi S."/>
            <person name="Grun P."/>
            <person name="Shapiro-Ilan D."/>
            <person name="Pidot S.J."/>
            <person name="Stinear T.P."/>
            <person name="Ebersberger I."/>
            <person name="Bode H.B."/>
        </authorList>
    </citation>
    <scope>NUCLEOTIDE SEQUENCE [LARGE SCALE GENOMIC DNA]</scope>
    <source>
        <strain evidence="1 2">DSM 17904</strain>
    </source>
</reference>
<dbReference type="EMBL" id="NJAJ01000002">
    <property type="protein sequence ID" value="PHM67623.1"/>
    <property type="molecule type" value="Genomic_DNA"/>
</dbReference>
<organism evidence="1 2">
    <name type="scientific">Xenorhabdus stockiae</name>
    <dbReference type="NCBI Taxonomy" id="351614"/>
    <lineage>
        <taxon>Bacteria</taxon>
        <taxon>Pseudomonadati</taxon>
        <taxon>Pseudomonadota</taxon>
        <taxon>Gammaproteobacteria</taxon>
        <taxon>Enterobacterales</taxon>
        <taxon>Morganellaceae</taxon>
        <taxon>Xenorhabdus</taxon>
    </lineage>
</organism>
<comment type="caution">
    <text evidence="1">The sequence shown here is derived from an EMBL/GenBank/DDBJ whole genome shotgun (WGS) entry which is preliminary data.</text>
</comment>
<sequence length="332" mass="37793">MYIKKENESFIKQLVKDSNRGYTQNAVLKPAKAMLIRAGITGGLPFDSLTSDVVTGCLPENMACYGMCFAAISSWRNGIDFGKRVDNYLDEDIFNSDLRSLPDTQKYIRCGWNSDPSWNWSLSTRIAELARDANLLMIFITKAFRSIHDNIMQRLVAVRAEMRVSVSALDTNEQLKKRLEFIEQYRNAGGITVPIVLTGFFKDITLMERQENIVNWMVKHDYPAAENSLRFPYDAKISELIDQRMTRPLEKGDEFWSGRLYPDKLIFPTTTTIPENYQGINNSHLSNLKLDDINKLFIDPVKTNQEVISSSSPLASPKMCGVSDTRRCAKTT</sequence>
<keyword evidence="2" id="KW-1185">Reference proteome</keyword>
<evidence type="ECO:0000313" key="2">
    <source>
        <dbReference type="Proteomes" id="UP000222366"/>
    </source>
</evidence>
<gene>
    <name evidence="1" type="ORF">Xsto_00186</name>
</gene>
<evidence type="ECO:0000313" key="1">
    <source>
        <dbReference type="EMBL" id="PHM67623.1"/>
    </source>
</evidence>
<name>A0A2D0KW26_9GAMM</name>
<dbReference type="RefSeq" id="WP_099123818.1">
    <property type="nucleotide sequence ID" value="NZ_CAWNRH010000093.1"/>
</dbReference>
<protein>
    <submittedName>
        <fullName evidence="1">Uncharacterized protein</fullName>
    </submittedName>
</protein>
<accession>A0A2D0KW26</accession>
<proteinExistence type="predicted"/>
<dbReference type="Proteomes" id="UP000222366">
    <property type="component" value="Unassembled WGS sequence"/>
</dbReference>